<reference evidence="1 2" key="1">
    <citation type="journal article" date="2016" name="Genome Biol. Evol.">
        <title>Genome Sequencing of the Behavior Manipulating Virus LbFV Reveals a Possible New Virus Family.</title>
        <authorList>
            <person name="Lepetit D."/>
            <person name="Gillet B."/>
            <person name="Hughes S."/>
            <person name="Kraaijeveld K."/>
            <person name="Varaldi J."/>
        </authorList>
    </citation>
    <scope>NUCLEOTIDE SEQUENCE [LARGE SCALE GENOMIC DNA]</scope>
    <source>
        <strain evidence="1">Valence Gotheron</strain>
    </source>
</reference>
<evidence type="ECO:0000313" key="2">
    <source>
        <dbReference type="Proteomes" id="UP000203066"/>
    </source>
</evidence>
<name>A0A1S5YD39_9VIRU</name>
<dbReference type="KEGG" id="vg:31050549"/>
<organism evidence="1 2">
    <name type="scientific">Leptopilina boulardi filamentous virus</name>
    <dbReference type="NCBI Taxonomy" id="552509"/>
    <lineage>
        <taxon>Viruses</taxon>
        <taxon>Viruses incertae sedis</taxon>
        <taxon>Naldaviricetes</taxon>
        <taxon>Lefavirales</taxon>
        <taxon>Filamentoviridae</taxon>
        <taxon>Alphafilamentovirus</taxon>
        <taxon>Alphafilamentovirus leboulardi</taxon>
    </lineage>
</organism>
<keyword evidence="2" id="KW-1185">Reference proteome</keyword>
<dbReference type="EMBL" id="KY009685">
    <property type="protein sequence ID" value="AQQ79992.1"/>
    <property type="molecule type" value="Genomic_DNA"/>
</dbReference>
<proteinExistence type="predicted"/>
<gene>
    <name evidence="1" type="ORF">LbFV_ORF72</name>
</gene>
<accession>A0A1S5YD39</accession>
<evidence type="ECO:0000313" key="1">
    <source>
        <dbReference type="EMBL" id="AQQ79992.1"/>
    </source>
</evidence>
<dbReference type="Proteomes" id="UP000203066">
    <property type="component" value="Segment"/>
</dbReference>
<dbReference type="GeneID" id="31050549"/>
<protein>
    <submittedName>
        <fullName evidence="1">Uncharacterized protein</fullName>
    </submittedName>
</protein>
<sequence length="106" mass="12344">MQCKSGTNNVFTAIKYTTNNNIIYKSENNDNIIFTKNIFNVVTTKDAFIFSKNRGIMNLDITKKFDYHEHRPKLCVFKIINTQYVNSPEKMIDAWPTMDIVALITE</sequence>
<dbReference type="RefSeq" id="YP_009345676.1">
    <property type="nucleotide sequence ID" value="NC_033778.1"/>
</dbReference>